<dbReference type="InterPro" id="IPR016162">
    <property type="entry name" value="Ald_DH_N"/>
</dbReference>
<evidence type="ECO:0000259" key="2">
    <source>
        <dbReference type="Pfam" id="PF00171"/>
    </source>
</evidence>
<dbReference type="GO" id="GO:0004777">
    <property type="term" value="F:succinate-semialdehyde dehydrogenase (NAD+) activity"/>
    <property type="evidence" value="ECO:0007669"/>
    <property type="project" value="TreeGrafter"/>
</dbReference>
<dbReference type="InterPro" id="IPR016163">
    <property type="entry name" value="Ald_DH_C"/>
</dbReference>
<dbReference type="Pfam" id="PF00171">
    <property type="entry name" value="Aldedh"/>
    <property type="match status" value="1"/>
</dbReference>
<dbReference type="PANTHER" id="PTHR43353">
    <property type="entry name" value="SUCCINATE-SEMIALDEHYDE DEHYDROGENASE, MITOCHONDRIAL"/>
    <property type="match status" value="1"/>
</dbReference>
<accession>A0AA38XGY5</accession>
<sequence>MPTTLDEQSGLQVVPLFIGGSPVSTGKRFPVHSAVQNKDVYLAESADERTAIAAAEAADKAFPVWRKTTAATRREIICRVTAIIQRRQDELKAFQIEETSCSETWAGFNITYTVNMLKEIAARTTQACSGEVPPMANEDTFGVVLKEPVGPVLLIAPWNAAVILAARSLGSILAAGCTAVFKTSELSPRTHHCLVEIFIEAGVPADVISVIQTSRQDAPTVTEALIGHKAIKKVEFIGSAAVGRIIGSFAGRYLKPVLMELGGKCVSIVLEDADLEAAATKTVNQALIHHGQVCFSTERIVVMQSVADQFIALIKDKAMAYQQGSGVNTNIVNNSYNFLVDAKEKGATFILGEPQYCSETSLQVALLTGVNKTMKMWDEESFGPSATVIIVKNDAELVEVVNESSYGLDAFLHTKDMKRALAIARQLEVGRVRVNNPAHEPTFPTNPVKGSGWGRNNAAAGIEEFLHRKVVTMDFRE</sequence>
<protein>
    <recommendedName>
        <fullName evidence="2">Aldehyde dehydrogenase domain-containing protein</fullName>
    </recommendedName>
</protein>
<dbReference type="AlphaFoldDB" id="A0AA38XGY5"/>
<dbReference type="GO" id="GO:0009450">
    <property type="term" value="P:gamma-aminobutyric acid catabolic process"/>
    <property type="evidence" value="ECO:0007669"/>
    <property type="project" value="TreeGrafter"/>
</dbReference>
<proteinExistence type="predicted"/>
<evidence type="ECO:0000313" key="4">
    <source>
        <dbReference type="Proteomes" id="UP001172673"/>
    </source>
</evidence>
<keyword evidence="4" id="KW-1185">Reference proteome</keyword>
<keyword evidence="1" id="KW-0560">Oxidoreductase</keyword>
<dbReference type="PANTHER" id="PTHR43353:SF6">
    <property type="entry name" value="CYTOPLASMIC ALDEHYDE DEHYDROGENASE (EUROFUNG)"/>
    <property type="match status" value="1"/>
</dbReference>
<dbReference type="InterPro" id="IPR016161">
    <property type="entry name" value="Ald_DH/histidinol_DH"/>
</dbReference>
<evidence type="ECO:0000313" key="3">
    <source>
        <dbReference type="EMBL" id="KAJ9613288.1"/>
    </source>
</evidence>
<dbReference type="Proteomes" id="UP001172673">
    <property type="component" value="Unassembled WGS sequence"/>
</dbReference>
<comment type="caution">
    <text evidence="3">The sequence shown here is derived from an EMBL/GenBank/DDBJ whole genome shotgun (WGS) entry which is preliminary data.</text>
</comment>
<dbReference type="EMBL" id="JAPDRK010000004">
    <property type="protein sequence ID" value="KAJ9613288.1"/>
    <property type="molecule type" value="Genomic_DNA"/>
</dbReference>
<feature type="domain" description="Aldehyde dehydrogenase" evidence="2">
    <location>
        <begin position="26"/>
        <end position="471"/>
    </location>
</feature>
<gene>
    <name evidence="3" type="ORF">H2200_003230</name>
</gene>
<dbReference type="InterPro" id="IPR050740">
    <property type="entry name" value="Aldehyde_DH_Superfamily"/>
</dbReference>
<dbReference type="SUPFAM" id="SSF53720">
    <property type="entry name" value="ALDH-like"/>
    <property type="match status" value="1"/>
</dbReference>
<dbReference type="Gene3D" id="3.40.309.10">
    <property type="entry name" value="Aldehyde Dehydrogenase, Chain A, domain 2"/>
    <property type="match status" value="1"/>
</dbReference>
<name>A0AA38XGY5_9EURO</name>
<organism evidence="3 4">
    <name type="scientific">Cladophialophora chaetospira</name>
    <dbReference type="NCBI Taxonomy" id="386627"/>
    <lineage>
        <taxon>Eukaryota</taxon>
        <taxon>Fungi</taxon>
        <taxon>Dikarya</taxon>
        <taxon>Ascomycota</taxon>
        <taxon>Pezizomycotina</taxon>
        <taxon>Eurotiomycetes</taxon>
        <taxon>Chaetothyriomycetidae</taxon>
        <taxon>Chaetothyriales</taxon>
        <taxon>Herpotrichiellaceae</taxon>
        <taxon>Cladophialophora</taxon>
    </lineage>
</organism>
<dbReference type="Gene3D" id="3.40.605.10">
    <property type="entry name" value="Aldehyde Dehydrogenase, Chain A, domain 1"/>
    <property type="match status" value="1"/>
</dbReference>
<dbReference type="InterPro" id="IPR015590">
    <property type="entry name" value="Aldehyde_DH_dom"/>
</dbReference>
<evidence type="ECO:0000256" key="1">
    <source>
        <dbReference type="ARBA" id="ARBA00023002"/>
    </source>
</evidence>
<reference evidence="3" key="1">
    <citation type="submission" date="2022-10" db="EMBL/GenBank/DDBJ databases">
        <title>Culturing micro-colonial fungi from biological soil crusts in the Mojave desert and describing Neophaeococcomyces mojavensis, and introducing the new genera and species Taxawa tesnikishii.</title>
        <authorList>
            <person name="Kurbessoian T."/>
            <person name="Stajich J.E."/>
        </authorList>
    </citation>
    <scope>NUCLEOTIDE SEQUENCE</scope>
    <source>
        <strain evidence="3">TK_41</strain>
    </source>
</reference>